<evidence type="ECO:0000256" key="6">
    <source>
        <dbReference type="ARBA" id="ARBA00022840"/>
    </source>
</evidence>
<dbReference type="InterPro" id="IPR050173">
    <property type="entry name" value="ABC_transporter_C-like"/>
</dbReference>
<feature type="transmembrane region" description="Helical" evidence="10">
    <location>
        <begin position="74"/>
        <end position="94"/>
    </location>
</feature>
<keyword evidence="15" id="KW-1185">Reference proteome</keyword>
<gene>
    <name evidence="14" type="ORF">PVAG01_08890</name>
</gene>
<protein>
    <submittedName>
        <fullName evidence="14">ABC transporter</fullName>
    </submittedName>
</protein>
<feature type="transmembrane region" description="Helical" evidence="10">
    <location>
        <begin position="100"/>
        <end position="119"/>
    </location>
</feature>
<dbReference type="CDD" id="cd18596">
    <property type="entry name" value="ABC_6TM_VMR1_D1_like"/>
    <property type="match status" value="1"/>
</dbReference>
<dbReference type="SMART" id="SM00382">
    <property type="entry name" value="AAA"/>
    <property type="match status" value="2"/>
</dbReference>
<feature type="domain" description="ABC transmembrane type-1" evidence="13">
    <location>
        <begin position="435"/>
        <end position="618"/>
    </location>
</feature>
<feature type="transmembrane region" description="Helical" evidence="10">
    <location>
        <begin position="475"/>
        <end position="493"/>
    </location>
</feature>
<keyword evidence="11" id="KW-0732">Signal</keyword>
<evidence type="ECO:0000313" key="14">
    <source>
        <dbReference type="EMBL" id="KAL3420391.1"/>
    </source>
</evidence>
<feature type="transmembrane region" description="Helical" evidence="10">
    <location>
        <begin position="1086"/>
        <end position="1118"/>
    </location>
</feature>
<accession>A0ABR4PAP0</accession>
<feature type="chain" id="PRO_5047129492" evidence="11">
    <location>
        <begin position="21"/>
        <end position="1543"/>
    </location>
</feature>
<feature type="transmembrane region" description="Helical" evidence="10">
    <location>
        <begin position="1188"/>
        <end position="1207"/>
    </location>
</feature>
<feature type="compositionally biased region" description="Polar residues" evidence="9">
    <location>
        <begin position="882"/>
        <end position="896"/>
    </location>
</feature>
<keyword evidence="7 10" id="KW-1133">Transmembrane helix</keyword>
<dbReference type="CDD" id="cd03250">
    <property type="entry name" value="ABCC_MRP_domain1"/>
    <property type="match status" value="1"/>
</dbReference>
<evidence type="ECO:0000259" key="13">
    <source>
        <dbReference type="PROSITE" id="PS50929"/>
    </source>
</evidence>
<evidence type="ECO:0000256" key="2">
    <source>
        <dbReference type="ARBA" id="ARBA00009726"/>
    </source>
</evidence>
<dbReference type="InterPro" id="IPR003439">
    <property type="entry name" value="ABC_transporter-like_ATP-bd"/>
</dbReference>
<evidence type="ECO:0000256" key="11">
    <source>
        <dbReference type="SAM" id="SignalP"/>
    </source>
</evidence>
<dbReference type="InterPro" id="IPR011527">
    <property type="entry name" value="ABC1_TM_dom"/>
</dbReference>
<dbReference type="PROSITE" id="PS00211">
    <property type="entry name" value="ABC_TRANSPORTER_1"/>
    <property type="match status" value="1"/>
</dbReference>
<feature type="transmembrane region" description="Helical" evidence="10">
    <location>
        <begin position="585"/>
        <end position="606"/>
    </location>
</feature>
<comment type="similarity">
    <text evidence="2">Belongs to the ABC transporter superfamily. ABCC family. Conjugate transporter (TC 3.A.1.208) subfamily.</text>
</comment>
<feature type="signal peptide" evidence="11">
    <location>
        <begin position="1"/>
        <end position="20"/>
    </location>
</feature>
<evidence type="ECO:0000256" key="10">
    <source>
        <dbReference type="SAM" id="Phobius"/>
    </source>
</evidence>
<feature type="transmembrane region" description="Helical" evidence="10">
    <location>
        <begin position="6"/>
        <end position="34"/>
    </location>
</feature>
<evidence type="ECO:0000256" key="7">
    <source>
        <dbReference type="ARBA" id="ARBA00022989"/>
    </source>
</evidence>
<feature type="transmembrane region" description="Helical" evidence="10">
    <location>
        <begin position="552"/>
        <end position="579"/>
    </location>
</feature>
<feature type="compositionally biased region" description="Basic and acidic residues" evidence="9">
    <location>
        <begin position="364"/>
        <end position="382"/>
    </location>
</feature>
<feature type="region of interest" description="Disordered" evidence="9">
    <location>
        <begin position="1394"/>
        <end position="1415"/>
    </location>
</feature>
<dbReference type="PROSITE" id="PS50893">
    <property type="entry name" value="ABC_TRANSPORTER_2"/>
    <property type="match status" value="2"/>
</dbReference>
<keyword evidence="3" id="KW-0813">Transport</keyword>
<feature type="compositionally biased region" description="Polar residues" evidence="9">
    <location>
        <begin position="1394"/>
        <end position="1405"/>
    </location>
</feature>
<dbReference type="PANTHER" id="PTHR24223:SF456">
    <property type="entry name" value="MULTIDRUG RESISTANCE-ASSOCIATED PROTEIN LETHAL(2)03659"/>
    <property type="match status" value="1"/>
</dbReference>
<dbReference type="SUPFAM" id="SSF90123">
    <property type="entry name" value="ABC transporter transmembrane region"/>
    <property type="match status" value="2"/>
</dbReference>
<sequence>MPHLESLLSLVCAASTTLHAFYVASGSVFVEGLISRHIGYRYSHISQHQGYSDADGNADSSSVAKYSDRVPKTLAVLLIVVDLVVISSHLLPAIEASTSLFIIITRSLIALQLFFLFVVSNSVKRFRIGYGTGITCLIGAFALLYHVYQRSHAPTGEQPIIGSLELVDLLCLSAIGICGFSLPRRPNLIYDGRPVDAQYTVSAIQRYSFAWARPLLLKAKAEGRLEYEHLPALDEAGRSKPLLTRLSASTNTQGKARSLWIIIFAAHRARFFQQWLLTIASGFALYAPQLCMLKILTLLERRHDAETKSSDIWFWVLALGLAKISQVVIESWLEWVNWAILSVPVRSQLAAMIFQKSLRTKDIKGAQTHHGDRSEPEPDRNDSNGNIDESLDDDSDADEDQGLLDKFNAKTAAIEPLTSDVENQEDAVSINQGFINLVGSDAVRISNFAAESNLFLGTLVNMTLALLILLRLLGWLGVCAGLIMPILLTPLNLRATRLYSDAQDSVMSIRDQRMALVGEALQGIRQIKFASVEERWQSMIMSVRTKELKQQWLVYVLTSGLLCIWMSAPLLFSTVALAVHGWQNGGMSAAVAFTALSIFGTLEYALSVVPNLITEAVDANVSIKRIQKHLQREEKTMPQLSGELVTFDQVTIRWPSDTERAGTFLIRDLNLQFPKSVLSIICGKTGSGKSLLLASILGESDVTAGTITLPGKQASEIEEGWIDHSLACYVSQIPWTENATIRDNILFGLPFVRERYEKVVWACALERDIEIMPDKEFTEVGAGGINLSGGQRWRITYARALYSRAGTLVLDDIFSAVDAHVGRHILEHGLLGSLAEGRTRILATHHEELALPYASYVVRLPGSNYGSGRAEAHSQAPRDISEISSNPESTSIQPQELRSRSLGGEVSLEDVTVETSKPAKFVEDELRERGSIKWLTYKTYIRAAGGFWFWFTALGVFVLAQGALMGRAWLVKLWTENTSTQKLNSASDKAPLERKDERLYFYLGFYLLISLLAAALSGIKFAFFCHGCIEASRKLFDAFTFTVLRAPLRWLDRVPQGRVLNRFSADFSAIDAKLARDISHFWEEGLTFLAIVIAGMFVSVYMLVPSLILSAISVYYAAEYLPGAREIKRLEATAQSPVFEHYGSTLSGIVTIRAFRKTDEYMFRMYDRLDEYARSTWNLWLTQRWMSIRMGAIGAGFAFAVASVVAARPQIDAALAGFALSFSLQYSEAIVEMIRRYSAMELDMNSTERVVEYTDMPTEDHSGSTPAAGWPAHGNVEFEGLVAAYAPKLPPVLKGITLSIKGGERIGVIGRTGSGKSSLTLALFRFIAARSGRIVVDGIDISEIALHELRSRLAIIPQDPVLFSGTLRTNLDVFNNYDDAVLLQALRHVHLLSDSATPGQETSEGSDPRGEQEQTVFASLSSPISEGGLSLSQGQRQLVCLARAIVSRPKILVLDEATSAVDMPTDSLIQRSIREQFHGSTLIVIAHRLSTIADFDKILVLDDGNVAEFDEPRVLLKRPDGAFRLMLDQSGEREKLEELVLQV</sequence>
<feature type="transmembrane region" description="Helical" evidence="10">
    <location>
        <begin position="947"/>
        <end position="970"/>
    </location>
</feature>
<feature type="domain" description="ABC transmembrane type-1" evidence="13">
    <location>
        <begin position="951"/>
        <end position="1242"/>
    </location>
</feature>
<feature type="region of interest" description="Disordered" evidence="9">
    <location>
        <begin position="364"/>
        <end position="397"/>
    </location>
</feature>
<keyword evidence="5" id="KW-0547">Nucleotide-binding</keyword>
<feature type="region of interest" description="Disordered" evidence="9">
    <location>
        <begin position="876"/>
        <end position="900"/>
    </location>
</feature>
<dbReference type="Pfam" id="PF00005">
    <property type="entry name" value="ABC_tran"/>
    <property type="match status" value="2"/>
</dbReference>
<dbReference type="Proteomes" id="UP001629113">
    <property type="component" value="Unassembled WGS sequence"/>
</dbReference>
<feature type="transmembrane region" description="Helical" evidence="10">
    <location>
        <begin position="999"/>
        <end position="1024"/>
    </location>
</feature>
<dbReference type="PROSITE" id="PS50929">
    <property type="entry name" value="ABC_TM1F"/>
    <property type="match status" value="2"/>
</dbReference>
<evidence type="ECO:0000256" key="3">
    <source>
        <dbReference type="ARBA" id="ARBA00022448"/>
    </source>
</evidence>
<dbReference type="InterPro" id="IPR003593">
    <property type="entry name" value="AAA+_ATPase"/>
</dbReference>
<dbReference type="InterPro" id="IPR017871">
    <property type="entry name" value="ABC_transporter-like_CS"/>
</dbReference>
<feature type="domain" description="ABC transporter" evidence="12">
    <location>
        <begin position="645"/>
        <end position="886"/>
    </location>
</feature>
<keyword evidence="4 10" id="KW-0812">Transmembrane</keyword>
<dbReference type="Gene3D" id="3.40.50.300">
    <property type="entry name" value="P-loop containing nucleotide triphosphate hydrolases"/>
    <property type="match status" value="2"/>
</dbReference>
<evidence type="ECO:0000259" key="12">
    <source>
        <dbReference type="PROSITE" id="PS50893"/>
    </source>
</evidence>
<organism evidence="14 15">
    <name type="scientific">Phlyctema vagabunda</name>
    <dbReference type="NCBI Taxonomy" id="108571"/>
    <lineage>
        <taxon>Eukaryota</taxon>
        <taxon>Fungi</taxon>
        <taxon>Dikarya</taxon>
        <taxon>Ascomycota</taxon>
        <taxon>Pezizomycotina</taxon>
        <taxon>Leotiomycetes</taxon>
        <taxon>Helotiales</taxon>
        <taxon>Dermateaceae</taxon>
        <taxon>Phlyctema</taxon>
    </lineage>
</organism>
<dbReference type="Pfam" id="PF00664">
    <property type="entry name" value="ABC_membrane"/>
    <property type="match status" value="2"/>
</dbReference>
<dbReference type="Gene3D" id="1.20.1560.10">
    <property type="entry name" value="ABC transporter type 1, transmembrane domain"/>
    <property type="match status" value="2"/>
</dbReference>
<evidence type="ECO:0000256" key="4">
    <source>
        <dbReference type="ARBA" id="ARBA00022692"/>
    </source>
</evidence>
<feature type="transmembrane region" description="Helical" evidence="10">
    <location>
        <begin position="128"/>
        <end position="148"/>
    </location>
</feature>
<feature type="domain" description="ABC transporter" evidence="12">
    <location>
        <begin position="1276"/>
        <end position="1528"/>
    </location>
</feature>
<evidence type="ECO:0000256" key="9">
    <source>
        <dbReference type="SAM" id="MobiDB-lite"/>
    </source>
</evidence>
<dbReference type="InterPro" id="IPR027417">
    <property type="entry name" value="P-loop_NTPase"/>
</dbReference>
<evidence type="ECO:0000256" key="5">
    <source>
        <dbReference type="ARBA" id="ARBA00022741"/>
    </source>
</evidence>
<dbReference type="SUPFAM" id="SSF52540">
    <property type="entry name" value="P-loop containing nucleoside triphosphate hydrolases"/>
    <property type="match status" value="2"/>
</dbReference>
<evidence type="ECO:0000313" key="15">
    <source>
        <dbReference type="Proteomes" id="UP001629113"/>
    </source>
</evidence>
<dbReference type="InterPro" id="IPR036640">
    <property type="entry name" value="ABC1_TM_sf"/>
</dbReference>
<proteinExistence type="inferred from homology"/>
<reference evidence="14 15" key="1">
    <citation type="submission" date="2024-06" db="EMBL/GenBank/DDBJ databases">
        <title>Complete genome of Phlyctema vagabunda strain 19-DSS-EL-015.</title>
        <authorList>
            <person name="Fiorenzani C."/>
        </authorList>
    </citation>
    <scope>NUCLEOTIDE SEQUENCE [LARGE SCALE GENOMIC DNA]</scope>
    <source>
        <strain evidence="14 15">19-DSS-EL-015</strain>
    </source>
</reference>
<dbReference type="PANTHER" id="PTHR24223">
    <property type="entry name" value="ATP-BINDING CASSETTE SUB-FAMILY C"/>
    <property type="match status" value="1"/>
</dbReference>
<keyword evidence="6" id="KW-0067">ATP-binding</keyword>
<comment type="subcellular location">
    <subcellularLocation>
        <location evidence="1">Membrane</location>
        <topology evidence="1">Multi-pass membrane protein</topology>
    </subcellularLocation>
</comment>
<evidence type="ECO:0000256" key="8">
    <source>
        <dbReference type="ARBA" id="ARBA00023136"/>
    </source>
</evidence>
<dbReference type="CDD" id="cd03244">
    <property type="entry name" value="ABCC_MRP_domain2"/>
    <property type="match status" value="1"/>
</dbReference>
<keyword evidence="8 10" id="KW-0472">Membrane</keyword>
<name>A0ABR4PAP0_9HELO</name>
<comment type="caution">
    <text evidence="14">The sequence shown here is derived from an EMBL/GenBank/DDBJ whole genome shotgun (WGS) entry which is preliminary data.</text>
</comment>
<dbReference type="CDD" id="cd18604">
    <property type="entry name" value="ABC_6TM_VMR1_D2_like"/>
    <property type="match status" value="1"/>
</dbReference>
<evidence type="ECO:0000256" key="1">
    <source>
        <dbReference type="ARBA" id="ARBA00004141"/>
    </source>
</evidence>
<feature type="transmembrane region" description="Helical" evidence="10">
    <location>
        <begin position="1138"/>
        <end position="1155"/>
    </location>
</feature>
<dbReference type="EMBL" id="JBFCZG010000007">
    <property type="protein sequence ID" value="KAL3420391.1"/>
    <property type="molecule type" value="Genomic_DNA"/>
</dbReference>